<name>A0ABP6L7E9_9ACTN</name>
<evidence type="ECO:0000313" key="2">
    <source>
        <dbReference type="EMBL" id="GAA3031257.1"/>
    </source>
</evidence>
<evidence type="ECO:0000256" key="1">
    <source>
        <dbReference type="ARBA" id="ARBA00023063"/>
    </source>
</evidence>
<dbReference type="Gene3D" id="1.10.3480.10">
    <property type="entry name" value="TorD-like"/>
    <property type="match status" value="1"/>
</dbReference>
<dbReference type="PANTHER" id="PTHR43680:SF2">
    <property type="entry name" value="NITRATE REDUCTASE MOLYBDENUM COFACTOR ASSEMBLY CHAPERONE NARJ"/>
    <property type="match status" value="1"/>
</dbReference>
<organism evidence="2 3">
    <name type="scientific">Gordonia defluvii</name>
    <dbReference type="NCBI Taxonomy" id="283718"/>
    <lineage>
        <taxon>Bacteria</taxon>
        <taxon>Bacillati</taxon>
        <taxon>Actinomycetota</taxon>
        <taxon>Actinomycetes</taxon>
        <taxon>Mycobacteriales</taxon>
        <taxon>Gordoniaceae</taxon>
        <taxon>Gordonia</taxon>
    </lineage>
</organism>
<sequence length="237" mass="26042">MRNPFASAATREGRGDADHRVAYQVASWCLQYPDDGVLARIDLLRAALAEQPSSPVNRALAQFVNHVASSDPAELRREYVDVFDLSRRQTLYLTYWSDGDTRRRGAALASIKRRYRDAGFLVDTHGELTDYLPMVLEFAARVDPRNGRELLIEHRPSLELIRLALAEKDSAYADVLVALCATLPGESPADKASALAMRAGSETVEQVGLESGDPRLMPLFTTAEMTAPLAAGKGGRR</sequence>
<dbReference type="InterPro" id="IPR003765">
    <property type="entry name" value="NO3_reductase_chaperone_NarJ"/>
</dbReference>
<proteinExistence type="predicted"/>
<dbReference type="InterPro" id="IPR020945">
    <property type="entry name" value="DMSO/NO3_reduct_chaperone"/>
</dbReference>
<keyword evidence="1" id="KW-0534">Nitrate assimilation</keyword>
<reference evidence="3" key="1">
    <citation type="journal article" date="2019" name="Int. J. Syst. Evol. Microbiol.">
        <title>The Global Catalogue of Microorganisms (GCM) 10K type strain sequencing project: providing services to taxonomists for standard genome sequencing and annotation.</title>
        <authorList>
            <consortium name="The Broad Institute Genomics Platform"/>
            <consortium name="The Broad Institute Genome Sequencing Center for Infectious Disease"/>
            <person name="Wu L."/>
            <person name="Ma J."/>
        </authorList>
    </citation>
    <scope>NUCLEOTIDE SEQUENCE [LARGE SCALE GENOMIC DNA]</scope>
    <source>
        <strain evidence="3">JCM 14234</strain>
    </source>
</reference>
<dbReference type="Pfam" id="PF02613">
    <property type="entry name" value="Nitrate_red_del"/>
    <property type="match status" value="1"/>
</dbReference>
<dbReference type="RefSeq" id="WP_290707741.1">
    <property type="nucleotide sequence ID" value="NZ_BAAAVS010000019.1"/>
</dbReference>
<accession>A0ABP6L7E9</accession>
<evidence type="ECO:0000313" key="3">
    <source>
        <dbReference type="Proteomes" id="UP001501035"/>
    </source>
</evidence>
<keyword evidence="3" id="KW-1185">Reference proteome</keyword>
<dbReference type="Proteomes" id="UP001501035">
    <property type="component" value="Unassembled WGS sequence"/>
</dbReference>
<protein>
    <recommendedName>
        <fullName evidence="4">Nitrate reductase molybdenum cofactor assembly chaperone</fullName>
    </recommendedName>
</protein>
<dbReference type="SUPFAM" id="SSF89155">
    <property type="entry name" value="TorD-like"/>
    <property type="match status" value="1"/>
</dbReference>
<evidence type="ECO:0008006" key="4">
    <source>
        <dbReference type="Google" id="ProtNLM"/>
    </source>
</evidence>
<gene>
    <name evidence="2" type="ORF">GCM10010528_10600</name>
</gene>
<dbReference type="NCBIfam" id="TIGR00684">
    <property type="entry name" value="narJ"/>
    <property type="match status" value="1"/>
</dbReference>
<dbReference type="EMBL" id="BAAAVS010000019">
    <property type="protein sequence ID" value="GAA3031257.1"/>
    <property type="molecule type" value="Genomic_DNA"/>
</dbReference>
<dbReference type="PANTHER" id="PTHR43680">
    <property type="entry name" value="NITRATE REDUCTASE MOLYBDENUM COFACTOR ASSEMBLY CHAPERONE"/>
    <property type="match status" value="1"/>
</dbReference>
<comment type="caution">
    <text evidence="2">The sequence shown here is derived from an EMBL/GenBank/DDBJ whole genome shotgun (WGS) entry which is preliminary data.</text>
</comment>
<dbReference type="InterPro" id="IPR036411">
    <property type="entry name" value="TorD-like_sf"/>
</dbReference>